<dbReference type="Gene3D" id="3.40.50.360">
    <property type="match status" value="1"/>
</dbReference>
<name>A0A1F5NNB3_9BACT</name>
<dbReference type="EMBL" id="MFEK01000010">
    <property type="protein sequence ID" value="OGE79053.1"/>
    <property type="molecule type" value="Genomic_DNA"/>
</dbReference>
<dbReference type="SUPFAM" id="SSF52218">
    <property type="entry name" value="Flavoproteins"/>
    <property type="match status" value="1"/>
</dbReference>
<gene>
    <name evidence="2" type="ORF">A2751_01175</name>
</gene>
<sequence length="191" mass="21768">MKILIILGSTRPNRESEKVGRWVLREIQKRAEFDAELIDLRDWPLPFYNEVAGPESINGNYSIELAKKWEAKVGEADGFIIIAPEYNHGYPAVLKNALDYTYISWNKKPVSFVSYGGSAGGARSVEQLRQVAVELQMAPLHKGVHIPMIWTAWDETGNKLKDELAWSRRLVPLFDELAWWTKALKTGRQQG</sequence>
<dbReference type="InterPro" id="IPR029039">
    <property type="entry name" value="Flavoprotein-like_sf"/>
</dbReference>
<organism evidence="2 3">
    <name type="scientific">Candidatus Doudnabacteria bacterium RIFCSPHIGHO2_01_FULL_46_14</name>
    <dbReference type="NCBI Taxonomy" id="1817824"/>
    <lineage>
        <taxon>Bacteria</taxon>
        <taxon>Candidatus Doudnaibacteriota</taxon>
    </lineage>
</organism>
<evidence type="ECO:0000259" key="1">
    <source>
        <dbReference type="Pfam" id="PF03358"/>
    </source>
</evidence>
<dbReference type="GO" id="GO:0005829">
    <property type="term" value="C:cytosol"/>
    <property type="evidence" value="ECO:0007669"/>
    <property type="project" value="TreeGrafter"/>
</dbReference>
<feature type="domain" description="NADPH-dependent FMN reductase-like" evidence="1">
    <location>
        <begin position="1"/>
        <end position="147"/>
    </location>
</feature>
<protein>
    <recommendedName>
        <fullName evidence="1">NADPH-dependent FMN reductase-like domain-containing protein</fullName>
    </recommendedName>
</protein>
<evidence type="ECO:0000313" key="3">
    <source>
        <dbReference type="Proteomes" id="UP000176864"/>
    </source>
</evidence>
<accession>A0A1F5NNB3</accession>
<dbReference type="Pfam" id="PF03358">
    <property type="entry name" value="FMN_red"/>
    <property type="match status" value="1"/>
</dbReference>
<dbReference type="GO" id="GO:0016491">
    <property type="term" value="F:oxidoreductase activity"/>
    <property type="evidence" value="ECO:0007669"/>
    <property type="project" value="InterPro"/>
</dbReference>
<proteinExistence type="predicted"/>
<dbReference type="InterPro" id="IPR005025">
    <property type="entry name" value="FMN_Rdtase-like_dom"/>
</dbReference>
<comment type="caution">
    <text evidence="2">The sequence shown here is derived from an EMBL/GenBank/DDBJ whole genome shotgun (WGS) entry which is preliminary data.</text>
</comment>
<dbReference type="AlphaFoldDB" id="A0A1F5NNB3"/>
<dbReference type="Proteomes" id="UP000176864">
    <property type="component" value="Unassembled WGS sequence"/>
</dbReference>
<dbReference type="PANTHER" id="PTHR30543">
    <property type="entry name" value="CHROMATE REDUCTASE"/>
    <property type="match status" value="1"/>
</dbReference>
<reference evidence="2 3" key="1">
    <citation type="journal article" date="2016" name="Nat. Commun.">
        <title>Thousands of microbial genomes shed light on interconnected biogeochemical processes in an aquifer system.</title>
        <authorList>
            <person name="Anantharaman K."/>
            <person name="Brown C.T."/>
            <person name="Hug L.A."/>
            <person name="Sharon I."/>
            <person name="Castelle C.J."/>
            <person name="Probst A.J."/>
            <person name="Thomas B.C."/>
            <person name="Singh A."/>
            <person name="Wilkins M.J."/>
            <person name="Karaoz U."/>
            <person name="Brodie E.L."/>
            <person name="Williams K.H."/>
            <person name="Hubbard S.S."/>
            <person name="Banfield J.F."/>
        </authorList>
    </citation>
    <scope>NUCLEOTIDE SEQUENCE [LARGE SCALE GENOMIC DNA]</scope>
</reference>
<evidence type="ECO:0000313" key="2">
    <source>
        <dbReference type="EMBL" id="OGE79053.1"/>
    </source>
</evidence>
<dbReference type="GO" id="GO:0010181">
    <property type="term" value="F:FMN binding"/>
    <property type="evidence" value="ECO:0007669"/>
    <property type="project" value="TreeGrafter"/>
</dbReference>
<dbReference type="STRING" id="1817824.A2751_01175"/>
<dbReference type="PANTHER" id="PTHR30543:SF21">
    <property type="entry name" value="NAD(P)H-DEPENDENT FMN REDUCTASE LOT6"/>
    <property type="match status" value="1"/>
</dbReference>
<dbReference type="InterPro" id="IPR050712">
    <property type="entry name" value="NAD(P)H-dep_reductase"/>
</dbReference>